<organism evidence="2 3">
    <name type="scientific">Entotheonella factor</name>
    <dbReference type="NCBI Taxonomy" id="1429438"/>
    <lineage>
        <taxon>Bacteria</taxon>
        <taxon>Pseudomonadati</taxon>
        <taxon>Nitrospinota/Tectimicrobiota group</taxon>
        <taxon>Candidatus Tectimicrobiota</taxon>
        <taxon>Candidatus Entotheonellia</taxon>
        <taxon>Candidatus Entotheonellales</taxon>
        <taxon>Candidatus Entotheonellaceae</taxon>
        <taxon>Candidatus Entotheonella</taxon>
    </lineage>
</organism>
<dbReference type="Gene3D" id="3.90.1570.10">
    <property type="entry name" value="tt1808, chain A"/>
    <property type="match status" value="1"/>
</dbReference>
<dbReference type="Proteomes" id="UP000019141">
    <property type="component" value="Unassembled WGS sequence"/>
</dbReference>
<dbReference type="PANTHER" id="PTHR34107:SF1">
    <property type="entry name" value="SLL0198 PROTEIN"/>
    <property type="match status" value="1"/>
</dbReference>
<dbReference type="InterPro" id="IPR012296">
    <property type="entry name" value="Nuclease_put_TT1808"/>
</dbReference>
<dbReference type="Pfam" id="PF05685">
    <property type="entry name" value="Uma2"/>
    <property type="match status" value="1"/>
</dbReference>
<sequence length="209" mass="22540">MATLATLADLLDHLGGIAPGRIRLHPAPGTATEDDMLRANEQHGSLYELVEGVLVEKAMGFRESLLAAALIVVLHGFVRQRNLGLVTAPDGTIRLAAGLVRLPDVAFISWERLPQRRVPTEPVPDLAPDLAVEVLSAGNTPREMARKCREYFAAEVRWVWLVDPETRTVAVHHGPEDATVLSTADTLQGEGVLAGFTLAVSELFDPGSN</sequence>
<accession>W4LPV7</accession>
<dbReference type="PANTHER" id="PTHR34107">
    <property type="entry name" value="SLL0198 PROTEIN-RELATED"/>
    <property type="match status" value="1"/>
</dbReference>
<keyword evidence="3" id="KW-1185">Reference proteome</keyword>
<reference evidence="2 3" key="1">
    <citation type="journal article" date="2014" name="Nature">
        <title>An environmental bacterial taxon with a large and distinct metabolic repertoire.</title>
        <authorList>
            <person name="Wilson M.C."/>
            <person name="Mori T."/>
            <person name="Ruckert C."/>
            <person name="Uria A.R."/>
            <person name="Helf M.J."/>
            <person name="Takada K."/>
            <person name="Gernert C."/>
            <person name="Steffens U.A."/>
            <person name="Heycke N."/>
            <person name="Schmitt S."/>
            <person name="Rinke C."/>
            <person name="Helfrich E.J."/>
            <person name="Brachmann A.O."/>
            <person name="Gurgui C."/>
            <person name="Wakimoto T."/>
            <person name="Kracht M."/>
            <person name="Crusemann M."/>
            <person name="Hentschel U."/>
            <person name="Abe I."/>
            <person name="Matsunaga S."/>
            <person name="Kalinowski J."/>
            <person name="Takeyama H."/>
            <person name="Piel J."/>
        </authorList>
    </citation>
    <scope>NUCLEOTIDE SEQUENCE [LARGE SCALE GENOMIC DNA]</scope>
    <source>
        <strain evidence="3">TSY1</strain>
    </source>
</reference>
<comment type="caution">
    <text evidence="2">The sequence shown here is derived from an EMBL/GenBank/DDBJ whole genome shotgun (WGS) entry which is preliminary data.</text>
</comment>
<evidence type="ECO:0000313" key="3">
    <source>
        <dbReference type="Proteomes" id="UP000019141"/>
    </source>
</evidence>
<dbReference type="EMBL" id="AZHW01000386">
    <property type="protein sequence ID" value="ETW99992.1"/>
    <property type="molecule type" value="Genomic_DNA"/>
</dbReference>
<name>W4LPV7_ENTF1</name>
<dbReference type="SUPFAM" id="SSF52980">
    <property type="entry name" value="Restriction endonuclease-like"/>
    <property type="match status" value="1"/>
</dbReference>
<dbReference type="InterPro" id="IPR008538">
    <property type="entry name" value="Uma2"/>
</dbReference>
<evidence type="ECO:0000259" key="1">
    <source>
        <dbReference type="Pfam" id="PF05685"/>
    </source>
</evidence>
<gene>
    <name evidence="2" type="ORF">ETSY1_12865</name>
</gene>
<feature type="domain" description="Putative restriction endonuclease" evidence="1">
    <location>
        <begin position="36"/>
        <end position="200"/>
    </location>
</feature>
<dbReference type="InterPro" id="IPR011335">
    <property type="entry name" value="Restrct_endonuc-II-like"/>
</dbReference>
<dbReference type="CDD" id="cd06260">
    <property type="entry name" value="DUF820-like"/>
    <property type="match status" value="1"/>
</dbReference>
<protein>
    <recommendedName>
        <fullName evidence="1">Putative restriction endonuclease domain-containing protein</fullName>
    </recommendedName>
</protein>
<dbReference type="HOGENOM" id="CLU_076312_3_2_7"/>
<evidence type="ECO:0000313" key="2">
    <source>
        <dbReference type="EMBL" id="ETW99992.1"/>
    </source>
</evidence>
<dbReference type="AlphaFoldDB" id="W4LPV7"/>
<proteinExistence type="predicted"/>